<evidence type="ECO:0000313" key="2">
    <source>
        <dbReference type="EMBL" id="KAK2955559.1"/>
    </source>
</evidence>
<organism evidence="2 3">
    <name type="scientific">Blattamonas nauphoetae</name>
    <dbReference type="NCBI Taxonomy" id="2049346"/>
    <lineage>
        <taxon>Eukaryota</taxon>
        <taxon>Metamonada</taxon>
        <taxon>Preaxostyla</taxon>
        <taxon>Oxymonadida</taxon>
        <taxon>Blattamonas</taxon>
    </lineage>
</organism>
<feature type="compositionally biased region" description="Basic and acidic residues" evidence="1">
    <location>
        <begin position="26"/>
        <end position="38"/>
    </location>
</feature>
<evidence type="ECO:0000313" key="3">
    <source>
        <dbReference type="Proteomes" id="UP001281761"/>
    </source>
</evidence>
<comment type="caution">
    <text evidence="2">The sequence shown here is derived from an EMBL/GenBank/DDBJ whole genome shotgun (WGS) entry which is preliminary data.</text>
</comment>
<dbReference type="Proteomes" id="UP001281761">
    <property type="component" value="Unassembled WGS sequence"/>
</dbReference>
<accession>A0ABQ9XVP3</accession>
<protein>
    <submittedName>
        <fullName evidence="2">Uncharacterized protein</fullName>
    </submittedName>
</protein>
<proteinExistence type="predicted"/>
<evidence type="ECO:0000256" key="1">
    <source>
        <dbReference type="SAM" id="MobiDB-lite"/>
    </source>
</evidence>
<feature type="region of interest" description="Disordered" evidence="1">
    <location>
        <begin position="1"/>
        <end position="38"/>
    </location>
</feature>
<reference evidence="2 3" key="1">
    <citation type="journal article" date="2022" name="bioRxiv">
        <title>Genomics of Preaxostyla Flagellates Illuminates Evolutionary Transitions and the Path Towards Mitochondrial Loss.</title>
        <authorList>
            <person name="Novak L.V.F."/>
            <person name="Treitli S.C."/>
            <person name="Pyrih J."/>
            <person name="Halakuc P."/>
            <person name="Pipaliya S.V."/>
            <person name="Vacek V."/>
            <person name="Brzon O."/>
            <person name="Soukal P."/>
            <person name="Eme L."/>
            <person name="Dacks J.B."/>
            <person name="Karnkowska A."/>
            <person name="Elias M."/>
            <person name="Hampl V."/>
        </authorList>
    </citation>
    <scope>NUCLEOTIDE SEQUENCE [LARGE SCALE GENOMIC DNA]</scope>
    <source>
        <strain evidence="2">NAU3</strain>
        <tissue evidence="2">Gut</tissue>
    </source>
</reference>
<name>A0ABQ9XVP3_9EUKA</name>
<sequence length="296" mass="33600">MSSSPIKKQKRHESTKAEDAPLEQSDSEHSLENSETERRRIRKIVKDKQKHRGIQALESATRNLSIFKEMVKTPQWKTHKQCVAVLEQMLPIYYQLDSKNSLLDEELQLMKLFSSILTEICSIAQVDAIADIVSSLGPQAQIFLMAYLATSIPNASWDSSDPLVYEAAEKPIREHKRIRSSHLKAMKLDQQPPQQQNQPVVTPLQSSLPRYISHVTWLKLLITANPNAFGGDVDKEFKEDKRAYENLKLARRVAPIALHDFVSWNQTGSSENEQHVLSDLLHLNGKLGAISILLSF</sequence>
<keyword evidence="3" id="KW-1185">Reference proteome</keyword>
<gene>
    <name evidence="2" type="ORF">BLNAU_9416</name>
</gene>
<dbReference type="EMBL" id="JARBJD010000065">
    <property type="protein sequence ID" value="KAK2955559.1"/>
    <property type="molecule type" value="Genomic_DNA"/>
</dbReference>